<comment type="similarity">
    <text evidence="2">Belongs to the actin-binding proteins ADF family.</text>
</comment>
<dbReference type="GO" id="GO:0003779">
    <property type="term" value="F:actin binding"/>
    <property type="evidence" value="ECO:0007669"/>
    <property type="project" value="UniProtKB-KW"/>
</dbReference>
<dbReference type="SUPFAM" id="SSF48239">
    <property type="entry name" value="Terpenoid cyclases/Protein prenyltransferases"/>
    <property type="match status" value="2"/>
</dbReference>
<dbReference type="InterPro" id="IPR050148">
    <property type="entry name" value="Terpene_synthase-like"/>
</dbReference>
<evidence type="ECO:0000313" key="8">
    <source>
        <dbReference type="EMBL" id="KAG6466528.1"/>
    </source>
</evidence>
<dbReference type="GO" id="GO:0016102">
    <property type="term" value="P:diterpenoid biosynthetic process"/>
    <property type="evidence" value="ECO:0007669"/>
    <property type="project" value="TreeGrafter"/>
</dbReference>
<dbReference type="FunFam" id="1.10.600.10:FF:000036">
    <property type="entry name" value="cis-abienol synthase, chloroplastic"/>
    <property type="match status" value="1"/>
</dbReference>
<organism evidence="8 9">
    <name type="scientific">Zingiber officinale</name>
    <name type="common">Ginger</name>
    <name type="synonym">Amomum zingiber</name>
    <dbReference type="NCBI Taxonomy" id="94328"/>
    <lineage>
        <taxon>Eukaryota</taxon>
        <taxon>Viridiplantae</taxon>
        <taxon>Streptophyta</taxon>
        <taxon>Embryophyta</taxon>
        <taxon>Tracheophyta</taxon>
        <taxon>Spermatophyta</taxon>
        <taxon>Magnoliopsida</taxon>
        <taxon>Liliopsida</taxon>
        <taxon>Zingiberales</taxon>
        <taxon>Zingiberaceae</taxon>
        <taxon>Zingiber</taxon>
    </lineage>
</organism>
<gene>
    <name evidence="8" type="ORF">ZIOFF_075616</name>
</gene>
<dbReference type="AlphaFoldDB" id="A0A8J5C0Z2"/>
<evidence type="ECO:0000256" key="3">
    <source>
        <dbReference type="ARBA" id="ARBA00022723"/>
    </source>
</evidence>
<dbReference type="Pfam" id="PF03936">
    <property type="entry name" value="Terpene_synth_C"/>
    <property type="match status" value="1"/>
</dbReference>
<dbReference type="GO" id="GO:0030042">
    <property type="term" value="P:actin filament depolymerization"/>
    <property type="evidence" value="ECO:0007669"/>
    <property type="project" value="InterPro"/>
</dbReference>
<keyword evidence="6" id="KW-0456">Lyase</keyword>
<protein>
    <recommendedName>
        <fullName evidence="7">ADF-H domain-containing protein</fullName>
    </recommendedName>
</protein>
<dbReference type="InterPro" id="IPR017904">
    <property type="entry name" value="ADF/Cofilin"/>
</dbReference>
<dbReference type="CDD" id="cd11286">
    <property type="entry name" value="ADF_cofilin_like"/>
    <property type="match status" value="1"/>
</dbReference>
<evidence type="ECO:0000256" key="2">
    <source>
        <dbReference type="ARBA" id="ARBA00006844"/>
    </source>
</evidence>
<dbReference type="Pfam" id="PF00241">
    <property type="entry name" value="Cofilin_ADF"/>
    <property type="match status" value="1"/>
</dbReference>
<dbReference type="InterPro" id="IPR005630">
    <property type="entry name" value="Terpene_synthase_metal-bd"/>
</dbReference>
<dbReference type="InterPro" id="IPR029006">
    <property type="entry name" value="ADF-H/Gelsolin-like_dom_sf"/>
</dbReference>
<dbReference type="Gene3D" id="3.40.20.10">
    <property type="entry name" value="Severin"/>
    <property type="match status" value="1"/>
</dbReference>
<dbReference type="InterPro" id="IPR008930">
    <property type="entry name" value="Terpenoid_cyclase/PrenylTrfase"/>
</dbReference>
<evidence type="ECO:0000256" key="4">
    <source>
        <dbReference type="ARBA" id="ARBA00022842"/>
    </source>
</evidence>
<dbReference type="InterPro" id="IPR002108">
    <property type="entry name" value="ADF-H"/>
</dbReference>
<dbReference type="EMBL" id="JACMSC010000149">
    <property type="protein sequence ID" value="KAG6466528.1"/>
    <property type="molecule type" value="Genomic_DNA"/>
</dbReference>
<dbReference type="PANTHER" id="PTHR31739">
    <property type="entry name" value="ENT-COPALYL DIPHOSPHATE SYNTHASE, CHLOROPLASTIC"/>
    <property type="match status" value="1"/>
</dbReference>
<dbReference type="GO" id="GO:0015629">
    <property type="term" value="C:actin cytoskeleton"/>
    <property type="evidence" value="ECO:0007669"/>
    <property type="project" value="InterPro"/>
</dbReference>
<dbReference type="Gene3D" id="1.50.10.160">
    <property type="match status" value="1"/>
</dbReference>
<dbReference type="SUPFAM" id="SSF55753">
    <property type="entry name" value="Actin depolymerizing proteins"/>
    <property type="match status" value="1"/>
</dbReference>
<dbReference type="SFLD" id="SFLDG01014">
    <property type="entry name" value="Terpene_Cyclase_Like_1_N-term"/>
    <property type="match status" value="1"/>
</dbReference>
<feature type="domain" description="ADF-H" evidence="7">
    <location>
        <begin position="766"/>
        <end position="898"/>
    </location>
</feature>
<dbReference type="InterPro" id="IPR036965">
    <property type="entry name" value="Terpene_synth_N_sf"/>
</dbReference>
<dbReference type="PANTHER" id="PTHR31739:SF25">
    <property type="entry name" value="(E,E)-GERANYLLINALOOL SYNTHASE"/>
    <property type="match status" value="1"/>
</dbReference>
<dbReference type="InterPro" id="IPR001906">
    <property type="entry name" value="Terpene_synth_N"/>
</dbReference>
<dbReference type="Proteomes" id="UP000734854">
    <property type="component" value="Unassembled WGS sequence"/>
</dbReference>
<evidence type="ECO:0000313" key="9">
    <source>
        <dbReference type="Proteomes" id="UP000734854"/>
    </source>
</evidence>
<comment type="caution">
    <text evidence="8">The sequence shown here is derived from an EMBL/GenBank/DDBJ whole genome shotgun (WGS) entry which is preliminary data.</text>
</comment>
<dbReference type="Pfam" id="PF01397">
    <property type="entry name" value="Terpene_synth"/>
    <property type="match status" value="1"/>
</dbReference>
<dbReference type="Gene3D" id="1.10.600.10">
    <property type="entry name" value="Farnesyl Diphosphate Synthase"/>
    <property type="match status" value="1"/>
</dbReference>
<name>A0A8J5C0Z2_ZINOF</name>
<evidence type="ECO:0000256" key="5">
    <source>
        <dbReference type="ARBA" id="ARBA00023203"/>
    </source>
</evidence>
<proteinExistence type="inferred from homology"/>
<dbReference type="GO" id="GO:0010333">
    <property type="term" value="F:terpene synthase activity"/>
    <property type="evidence" value="ECO:0007669"/>
    <property type="project" value="InterPro"/>
</dbReference>
<dbReference type="FunFam" id="1.50.10.130:FF:000002">
    <property type="entry name" value="Ent-copalyl diphosphate synthase, chloroplastic"/>
    <property type="match status" value="1"/>
</dbReference>
<dbReference type="SMART" id="SM00102">
    <property type="entry name" value="ADF"/>
    <property type="match status" value="1"/>
</dbReference>
<evidence type="ECO:0000256" key="6">
    <source>
        <dbReference type="ARBA" id="ARBA00023239"/>
    </source>
</evidence>
<keyword evidence="4" id="KW-0460">Magnesium</keyword>
<keyword evidence="5" id="KW-0009">Actin-binding</keyword>
<keyword evidence="9" id="KW-1185">Reference proteome</keyword>
<keyword evidence="3" id="KW-0479">Metal-binding</keyword>
<reference evidence="8 9" key="1">
    <citation type="submission" date="2020-08" db="EMBL/GenBank/DDBJ databases">
        <title>Plant Genome Project.</title>
        <authorList>
            <person name="Zhang R.-G."/>
        </authorList>
    </citation>
    <scope>NUCLEOTIDE SEQUENCE [LARGE SCALE GENOMIC DNA]</scope>
    <source>
        <tissue evidence="8">Rhizome</tissue>
    </source>
</reference>
<sequence length="898" mass="103280">MEINCKEEVALLFSDDTYCCSLLPPSAYDTAWVAMVGSVAGAGPLFPQCVRWIIANQSREGFWGESDQPGLDSITATLASLLALSRWNIGRANVQRGLEYLRSNVEKILAQWQGGVPRWFAVIFPGMLEQAQSIGLSVLPHDGVRLVDDIIFRRRSIFEDSRSTDGDLPPLSLTMFLEALPPSRRPKNEAILAQLMEDGSLFQSPSATAAAFMITGDARCLKYLQDMMRRCSNSISLSIGTVPSVFPVDHNLLRLCLVDHLRRLGCGEFFEEEIKDLMDHNFRNWIEQHQEQSNKNYLLQEQIYRDSLAFQLLRAYGYPVTPRKLCWFMDDKEILMHIMENHNEFMGAMYGVYRAAQLMFPKEVDLQNAKQFSLKVLRKCFPDKDLQGNCKAFTDLQKQIAHELEHPWLLRMDHLEHRMYIERNKGYLSCMGKTNTCMLSYPKFLMQLAVENFTNRQSVYRNELLELKRWSEESGLSKMGFGRQKTEYCYYSATVPTCLPLHCDLRKIVAKCAILVTFADDFYDEKGTQIELETLTEAVNRWEGDNLRSHSKVIFDTLDALVDEIESKAFLKHGNPVKEALRDMWRDAFKTWLKESKWSVCKHAPSTKEYMDVAAVSVAIQVMTLPACYITHPKAPVDSKSGSRYCKMTELAMLCARLLNDIGSYQRELEDGKLNFVPLYVKENVGYCIDDSIEHIKRVLGKMGKEFVELFLNQDYGGVPRVWKELHLTTLKAFWMLYESINKFDSPTALLRAISLAFHEPLAPFGILVAEQSKSTFLELQRKKAHRYVIFKIDEKNKEVIVEKTGAQGESYDDFTAAIPENDCRYAVYDYDFVTEDNCRKSKIFFIAWAPSTSRIRAKMLYATSKDRFRHELDGIHYEIQATDPTEMDLEVLRDRAN</sequence>
<evidence type="ECO:0000259" key="7">
    <source>
        <dbReference type="PROSITE" id="PS51263"/>
    </source>
</evidence>
<evidence type="ECO:0000256" key="1">
    <source>
        <dbReference type="ARBA" id="ARBA00001946"/>
    </source>
</evidence>
<dbReference type="PROSITE" id="PS51263">
    <property type="entry name" value="ADF_H"/>
    <property type="match status" value="1"/>
</dbReference>
<dbReference type="InterPro" id="IPR008949">
    <property type="entry name" value="Isoprenoid_synthase_dom_sf"/>
</dbReference>
<accession>A0A8J5C0Z2</accession>
<dbReference type="GO" id="GO:0000287">
    <property type="term" value="F:magnesium ion binding"/>
    <property type="evidence" value="ECO:0007669"/>
    <property type="project" value="InterPro"/>
</dbReference>
<dbReference type="Gene3D" id="1.50.10.130">
    <property type="entry name" value="Terpene synthase, N-terminal domain"/>
    <property type="match status" value="1"/>
</dbReference>
<comment type="cofactor">
    <cofactor evidence="1">
        <name>Mg(2+)</name>
        <dbReference type="ChEBI" id="CHEBI:18420"/>
    </cofactor>
</comment>
<dbReference type="SUPFAM" id="SSF48576">
    <property type="entry name" value="Terpenoid synthases"/>
    <property type="match status" value="1"/>
</dbReference>